<dbReference type="EC" id="2.4.1.-" evidence="10"/>
<keyword evidence="7 10" id="KW-1133">Transmembrane helix</keyword>
<keyword evidence="15" id="KW-1185">Reference proteome</keyword>
<comment type="similarity">
    <text evidence="3 10">Belongs to the glycosyltransferase 39 family.</text>
</comment>
<evidence type="ECO:0000256" key="4">
    <source>
        <dbReference type="ARBA" id="ARBA00022676"/>
    </source>
</evidence>
<evidence type="ECO:0000256" key="11">
    <source>
        <dbReference type="SAM" id="MobiDB-lite"/>
    </source>
</evidence>
<evidence type="ECO:0000256" key="9">
    <source>
        <dbReference type="ARBA" id="ARBA00093617"/>
    </source>
</evidence>
<dbReference type="PANTHER" id="PTHR10050">
    <property type="entry name" value="DOLICHYL-PHOSPHATE-MANNOSE--PROTEIN MANNOSYLTRANSFERASE"/>
    <property type="match status" value="1"/>
</dbReference>
<dbReference type="GO" id="GO:0012505">
    <property type="term" value="C:endomembrane system"/>
    <property type="evidence" value="ECO:0007669"/>
    <property type="project" value="UniProtKB-SubCell"/>
</dbReference>
<feature type="transmembrane region" description="Helical" evidence="10">
    <location>
        <begin position="481"/>
        <end position="498"/>
    </location>
</feature>
<reference evidence="14 15" key="1">
    <citation type="submission" date="2020-10" db="EMBL/GenBank/DDBJ databases">
        <title>Draft genome sequences of plant-associated actinobacteria.</title>
        <authorList>
            <person name="Tarlachkov S.V."/>
            <person name="Starodumova I.P."/>
            <person name="Dorofeeva L.V."/>
            <person name="Prisyazhnaya N.V."/>
            <person name="Roubtsova T.V."/>
            <person name="Chizhov V.N."/>
            <person name="Nadler S.A."/>
            <person name="Subbotin S.A."/>
            <person name="Evtushenko L.I."/>
        </authorList>
    </citation>
    <scope>NUCLEOTIDE SEQUENCE [LARGE SCALE GENOMIC DNA]</scope>
    <source>
        <strain evidence="14 15">VKM Ac-2886</strain>
    </source>
</reference>
<feature type="transmembrane region" description="Helical" evidence="10">
    <location>
        <begin position="504"/>
        <end position="528"/>
    </location>
</feature>
<evidence type="ECO:0000256" key="8">
    <source>
        <dbReference type="ARBA" id="ARBA00023136"/>
    </source>
</evidence>
<sequence>MPDSPYRPAEHGDDGRPADGTAAPVAADTGPDTAVEPAHADDATPTRASQRADERAVTARGSRLDDLWARLVSTPARRRAWHWGGPIAITLLAAVLRIQSLGHPATLVFDETFYVKDAWTLLHLGYEGSWPTDPNPDFIAGQTDGYLQAPAFVAHPPLGKWIIALGLAVVGAADPVGWRIATAVVGTLAVLLLMLIARRLTGSAVVAAIAGSLFAIDGHAIVMSRIALLDTHVTFFGLLGFGAILLDRTWHERRFTALLERRRAVRADDARPMEFGPVVLWRPWLIAAGLAFGATSSVKWSGIFFLAGFGLYVVLTDMLLRRRHGLAAWFTAGAAVQGPVSFLLLVPPAIAAFLASYAGWFATSNGYFRNWAAEGANAWHGPLAWVPLPLQSLWHYLAQQYAFNVGLDVTHPYRADPRLWLLLYRPTQFYYEAYGYGESGCTIDACSASITSIANPIIWWLSVAAMLYLVYRLAARREWRVGLVLMGMVVGYLPWLLYVNRTVFQFYSIAFEPYLILCLAMVLGMILGDRGDPRPRRTRGIVIVGVVLLVCALVSAFFYPLWTGQLVPTWFWRLHAWIPSGWI</sequence>
<comment type="function">
    <text evidence="10">Protein O-mannosyltransferase that catalyzes the transfer of a single mannose residue from a polyprenol phospho-mannosyl lipidic donor to the hydroxyl group of selected serine and threonine residues in acceptor proteins.</text>
</comment>
<dbReference type="EMBL" id="JADKRP010000004">
    <property type="protein sequence ID" value="MBF4632436.1"/>
    <property type="molecule type" value="Genomic_DNA"/>
</dbReference>
<dbReference type="PANTHER" id="PTHR10050:SF46">
    <property type="entry name" value="PROTEIN O-MANNOSYL-TRANSFERASE 2"/>
    <property type="match status" value="1"/>
</dbReference>
<dbReference type="Pfam" id="PF02366">
    <property type="entry name" value="PMT"/>
    <property type="match status" value="1"/>
</dbReference>
<evidence type="ECO:0000256" key="3">
    <source>
        <dbReference type="ARBA" id="ARBA00007222"/>
    </source>
</evidence>
<keyword evidence="8 10" id="KW-0472">Membrane</keyword>
<feature type="transmembrane region" description="Helical" evidence="10">
    <location>
        <begin position="233"/>
        <end position="251"/>
    </location>
</feature>
<accession>A0A8I0SBK1</accession>
<evidence type="ECO:0000259" key="13">
    <source>
        <dbReference type="Pfam" id="PF16192"/>
    </source>
</evidence>
<feature type="transmembrane region" description="Helical" evidence="10">
    <location>
        <begin position="540"/>
        <end position="562"/>
    </location>
</feature>
<evidence type="ECO:0000256" key="7">
    <source>
        <dbReference type="ARBA" id="ARBA00022989"/>
    </source>
</evidence>
<feature type="transmembrane region" description="Helical" evidence="10">
    <location>
        <begin position="176"/>
        <end position="197"/>
    </location>
</feature>
<keyword evidence="4 10" id="KW-0328">Glycosyltransferase</keyword>
<protein>
    <recommendedName>
        <fullName evidence="9 10">Polyprenol-phosphate-mannose--protein mannosyltransferase</fullName>
        <ecNumber evidence="10">2.4.1.-</ecNumber>
    </recommendedName>
</protein>
<dbReference type="RefSeq" id="WP_194676046.1">
    <property type="nucleotide sequence ID" value="NZ_JADKRP010000004.1"/>
</dbReference>
<dbReference type="AlphaFoldDB" id="A0A8I0SBK1"/>
<dbReference type="InterPro" id="IPR003342">
    <property type="entry name" value="ArnT-like_N"/>
</dbReference>
<keyword evidence="6 10" id="KW-0812">Transmembrane</keyword>
<dbReference type="Proteomes" id="UP000634579">
    <property type="component" value="Unassembled WGS sequence"/>
</dbReference>
<evidence type="ECO:0000259" key="12">
    <source>
        <dbReference type="Pfam" id="PF02366"/>
    </source>
</evidence>
<gene>
    <name evidence="14" type="ORF">ITJ42_14525</name>
</gene>
<feature type="region of interest" description="Disordered" evidence="11">
    <location>
        <begin position="1"/>
        <end position="56"/>
    </location>
</feature>
<comment type="pathway">
    <text evidence="2 10">Protein modification; protein glycosylation.</text>
</comment>
<evidence type="ECO:0000256" key="1">
    <source>
        <dbReference type="ARBA" id="ARBA00004127"/>
    </source>
</evidence>
<feature type="transmembrane region" description="Helical" evidence="10">
    <location>
        <begin position="204"/>
        <end position="227"/>
    </location>
</feature>
<comment type="caution">
    <text evidence="14">The sequence shown here is derived from an EMBL/GenBank/DDBJ whole genome shotgun (WGS) entry which is preliminary data.</text>
</comment>
<organism evidence="14 15">
    <name type="scientific">Clavibacter phaseoli</name>
    <dbReference type="NCBI Taxonomy" id="1734031"/>
    <lineage>
        <taxon>Bacteria</taxon>
        <taxon>Bacillati</taxon>
        <taxon>Actinomycetota</taxon>
        <taxon>Actinomycetes</taxon>
        <taxon>Micrococcales</taxon>
        <taxon>Microbacteriaceae</taxon>
        <taxon>Clavibacter</taxon>
    </lineage>
</organism>
<evidence type="ECO:0000256" key="2">
    <source>
        <dbReference type="ARBA" id="ARBA00004922"/>
    </source>
</evidence>
<name>A0A8I0SBK1_9MICO</name>
<proteinExistence type="inferred from homology"/>
<evidence type="ECO:0000256" key="5">
    <source>
        <dbReference type="ARBA" id="ARBA00022679"/>
    </source>
</evidence>
<evidence type="ECO:0000256" key="10">
    <source>
        <dbReference type="RuleBase" id="RU367007"/>
    </source>
</evidence>
<evidence type="ECO:0000313" key="14">
    <source>
        <dbReference type="EMBL" id="MBF4632436.1"/>
    </source>
</evidence>
<feature type="transmembrane region" description="Helical" evidence="10">
    <location>
        <begin position="340"/>
        <end position="362"/>
    </location>
</feature>
<evidence type="ECO:0000256" key="6">
    <source>
        <dbReference type="ARBA" id="ARBA00022692"/>
    </source>
</evidence>
<dbReference type="InterPro" id="IPR027005">
    <property type="entry name" value="PMT-like"/>
</dbReference>
<dbReference type="GO" id="GO:0005886">
    <property type="term" value="C:plasma membrane"/>
    <property type="evidence" value="ECO:0007669"/>
    <property type="project" value="UniProtKB-SubCell"/>
</dbReference>
<dbReference type="InterPro" id="IPR032421">
    <property type="entry name" value="PMT_4TMC"/>
</dbReference>
<dbReference type="UniPathway" id="UPA00378"/>
<feature type="transmembrane region" description="Helical" evidence="10">
    <location>
        <begin position="300"/>
        <end position="320"/>
    </location>
</feature>
<comment type="subcellular location">
    <subcellularLocation>
        <location evidence="10">Cell membrane</location>
    </subcellularLocation>
    <subcellularLocation>
        <location evidence="1">Endomembrane system</location>
        <topology evidence="1">Multi-pass membrane protein</topology>
    </subcellularLocation>
</comment>
<feature type="transmembrane region" description="Helical" evidence="10">
    <location>
        <begin position="457"/>
        <end position="474"/>
    </location>
</feature>
<keyword evidence="10" id="KW-1003">Cell membrane</keyword>
<feature type="compositionally biased region" description="Basic and acidic residues" evidence="11">
    <location>
        <begin position="38"/>
        <end position="56"/>
    </location>
</feature>
<evidence type="ECO:0000313" key="15">
    <source>
        <dbReference type="Proteomes" id="UP000634579"/>
    </source>
</evidence>
<feature type="transmembrane region" description="Helical" evidence="10">
    <location>
        <begin position="272"/>
        <end position="294"/>
    </location>
</feature>
<feature type="compositionally biased region" description="Basic and acidic residues" evidence="11">
    <location>
        <begin position="8"/>
        <end position="17"/>
    </location>
</feature>
<dbReference type="GO" id="GO:0004169">
    <property type="term" value="F:dolichyl-phosphate-mannose-protein mannosyltransferase activity"/>
    <property type="evidence" value="ECO:0007669"/>
    <property type="project" value="UniProtKB-UniRule"/>
</dbReference>
<feature type="domain" description="ArnT-like N-terminal" evidence="12">
    <location>
        <begin position="88"/>
        <end position="241"/>
    </location>
</feature>
<dbReference type="Pfam" id="PF16192">
    <property type="entry name" value="PMT_4TMC"/>
    <property type="match status" value="1"/>
</dbReference>
<keyword evidence="5 10" id="KW-0808">Transferase</keyword>
<feature type="domain" description="Protein O-mannosyl-transferase C-terminal four TM" evidence="13">
    <location>
        <begin position="390"/>
        <end position="578"/>
    </location>
</feature>